<name>A0A1N6FP85_9RHOB</name>
<dbReference type="InterPro" id="IPR021848">
    <property type="entry name" value="HODM_asu-like"/>
</dbReference>
<dbReference type="EMBL" id="FSRL01000001">
    <property type="protein sequence ID" value="SIN97076.1"/>
    <property type="molecule type" value="Genomic_DNA"/>
</dbReference>
<protein>
    <recommendedName>
        <fullName evidence="3">DUF3445 domain-containing protein</fullName>
    </recommendedName>
</protein>
<reference evidence="2" key="1">
    <citation type="submission" date="2016-11" db="EMBL/GenBank/DDBJ databases">
        <authorList>
            <person name="Varghese N."/>
            <person name="Submissions S."/>
        </authorList>
    </citation>
    <scope>NUCLEOTIDE SEQUENCE [LARGE SCALE GENOMIC DNA]</scope>
    <source>
        <strain evidence="2">DSM 29440</strain>
    </source>
</reference>
<dbReference type="OrthoDB" id="5242510at2"/>
<dbReference type="Pfam" id="PF11927">
    <property type="entry name" value="HODM_asu-like"/>
    <property type="match status" value="1"/>
</dbReference>
<organism evidence="1 2">
    <name type="scientific">Vannielia litorea</name>
    <dbReference type="NCBI Taxonomy" id="1217970"/>
    <lineage>
        <taxon>Bacteria</taxon>
        <taxon>Pseudomonadati</taxon>
        <taxon>Pseudomonadota</taxon>
        <taxon>Alphaproteobacteria</taxon>
        <taxon>Rhodobacterales</taxon>
        <taxon>Paracoccaceae</taxon>
        <taxon>Vannielia</taxon>
    </lineage>
</organism>
<evidence type="ECO:0000313" key="2">
    <source>
        <dbReference type="Proteomes" id="UP000184932"/>
    </source>
</evidence>
<dbReference type="AlphaFoldDB" id="A0A1N6FP85"/>
<proteinExistence type="predicted"/>
<evidence type="ECO:0000313" key="1">
    <source>
        <dbReference type="EMBL" id="SIN97076.1"/>
    </source>
</evidence>
<dbReference type="Proteomes" id="UP000184932">
    <property type="component" value="Unassembled WGS sequence"/>
</dbReference>
<evidence type="ECO:0008006" key="3">
    <source>
        <dbReference type="Google" id="ProtNLM"/>
    </source>
</evidence>
<keyword evidence="2" id="KW-1185">Reference proteome</keyword>
<gene>
    <name evidence="1" type="ORF">SAMN05444002_1837</name>
</gene>
<accession>A0A1N6FP85</accession>
<sequence length="259" mass="28437">MDAILQKALGALPPGFGRLPGTGPLDMAGWLTVDDAYGAQMAERERLLAERRSEVVALESGCEAVAAEALEMVLTHIAARPEWQLTGRTVRRPDGRCVDVDATDPLGSLGRIIAEDICLLEAREGAQVLVGAVLCFPSRWVLAEKMGRAMLRIHAPVPGYGEDLNTRVERMMGALRPGSGLWRANGHFHSDPRLFHPRSEVAEKRWEADARYFRSERQALLRMPESRATLFSIHTTVVEAAALTEAQRALLRGQAAPQI</sequence>
<dbReference type="STRING" id="1217970.SAMN05444002_1837"/>